<reference evidence="3 4" key="1">
    <citation type="journal article" date="2012" name="Science">
        <title>The Paleozoic origin of enzymatic lignin decomposition reconstructed from 31 fungal genomes.</title>
        <authorList>
            <person name="Floudas D."/>
            <person name="Binder M."/>
            <person name="Riley R."/>
            <person name="Barry K."/>
            <person name="Blanchette R.A."/>
            <person name="Henrissat B."/>
            <person name="Martinez A.T."/>
            <person name="Otillar R."/>
            <person name="Spatafora J.W."/>
            <person name="Yadav J.S."/>
            <person name="Aerts A."/>
            <person name="Benoit I."/>
            <person name="Boyd A."/>
            <person name="Carlson A."/>
            <person name="Copeland A."/>
            <person name="Coutinho P.M."/>
            <person name="de Vries R.P."/>
            <person name="Ferreira P."/>
            <person name="Findley K."/>
            <person name="Foster B."/>
            <person name="Gaskell J."/>
            <person name="Glotzer D."/>
            <person name="Gorecki P."/>
            <person name="Heitman J."/>
            <person name="Hesse C."/>
            <person name="Hori C."/>
            <person name="Igarashi K."/>
            <person name="Jurgens J.A."/>
            <person name="Kallen N."/>
            <person name="Kersten P."/>
            <person name="Kohler A."/>
            <person name="Kuees U."/>
            <person name="Kumar T.K.A."/>
            <person name="Kuo A."/>
            <person name="LaButti K."/>
            <person name="Larrondo L.F."/>
            <person name="Lindquist E."/>
            <person name="Ling A."/>
            <person name="Lombard V."/>
            <person name="Lucas S."/>
            <person name="Lundell T."/>
            <person name="Martin R."/>
            <person name="McLaughlin D.J."/>
            <person name="Morgenstern I."/>
            <person name="Morin E."/>
            <person name="Murat C."/>
            <person name="Nagy L.G."/>
            <person name="Nolan M."/>
            <person name="Ohm R.A."/>
            <person name="Patyshakuliyeva A."/>
            <person name="Rokas A."/>
            <person name="Ruiz-Duenas F.J."/>
            <person name="Sabat G."/>
            <person name="Salamov A."/>
            <person name="Samejima M."/>
            <person name="Schmutz J."/>
            <person name="Slot J.C."/>
            <person name="St John F."/>
            <person name="Stenlid J."/>
            <person name="Sun H."/>
            <person name="Sun S."/>
            <person name="Syed K."/>
            <person name="Tsang A."/>
            <person name="Wiebenga A."/>
            <person name="Young D."/>
            <person name="Pisabarro A."/>
            <person name="Eastwood D.C."/>
            <person name="Martin F."/>
            <person name="Cullen D."/>
            <person name="Grigoriev I.V."/>
            <person name="Hibbett D.S."/>
        </authorList>
    </citation>
    <scope>NUCLEOTIDE SEQUENCE</scope>
    <source>
        <strain evidence="4">FP-58527</strain>
    </source>
</reference>
<evidence type="ECO:0000313" key="3">
    <source>
        <dbReference type="EMBL" id="EPS95856.1"/>
    </source>
</evidence>
<feature type="region of interest" description="Disordered" evidence="1">
    <location>
        <begin position="247"/>
        <end position="332"/>
    </location>
</feature>
<organism evidence="3 4">
    <name type="scientific">Fomitopsis schrenkii</name>
    <name type="common">Brown rot fungus</name>
    <dbReference type="NCBI Taxonomy" id="2126942"/>
    <lineage>
        <taxon>Eukaryota</taxon>
        <taxon>Fungi</taxon>
        <taxon>Dikarya</taxon>
        <taxon>Basidiomycota</taxon>
        <taxon>Agaricomycotina</taxon>
        <taxon>Agaricomycetes</taxon>
        <taxon>Polyporales</taxon>
        <taxon>Fomitopsis</taxon>
    </lineage>
</organism>
<sequence>WKQPAVKVKKDSQLSWEVVADRMSLVGLARYPIKLDSAIRDFTFNRHYLHKLYGGSFVDTFPHPEPARVRVHGLDDFMCLRLDYNPHAPVNSGDPGLLFTYRSTDNFAKYAARVNRLFVRTQASPALWQYMGQYRMYTSEPLTKDEFARQPPLVRKTWAKAVLTRKQGNDICVRVHLRKLHGREPSRGELTKTAQSSQRLKVAKSALTWADIAAAYEHGEEEIKVYAMKCVGYDTQFQVVLARNYKKFSPPKPKSKSKGGDAKAAALERKRKRGPATPEASDPENEGVDVKSESGESGEDDEGASPGAEEPRYVPRPTRTRAQASAKRIKLE</sequence>
<dbReference type="AlphaFoldDB" id="S8DRF0"/>
<dbReference type="HOGENOM" id="CLU_046159_0_0_1"/>
<dbReference type="OrthoDB" id="3176940at2759"/>
<dbReference type="eggNOG" id="ENOG502SSGT">
    <property type="taxonomic scope" value="Eukaryota"/>
</dbReference>
<feature type="domain" description="DUF6697" evidence="2">
    <location>
        <begin position="43"/>
        <end position="243"/>
    </location>
</feature>
<evidence type="ECO:0000313" key="4">
    <source>
        <dbReference type="Proteomes" id="UP000015241"/>
    </source>
</evidence>
<feature type="non-terminal residue" evidence="3">
    <location>
        <position position="1"/>
    </location>
</feature>
<accession>S8DRF0</accession>
<dbReference type="EMBL" id="KE504198">
    <property type="protein sequence ID" value="EPS95856.1"/>
    <property type="molecule type" value="Genomic_DNA"/>
</dbReference>
<evidence type="ECO:0000259" key="2">
    <source>
        <dbReference type="Pfam" id="PF20411"/>
    </source>
</evidence>
<dbReference type="Proteomes" id="UP000015241">
    <property type="component" value="Unassembled WGS sequence"/>
</dbReference>
<name>S8DRF0_FOMSC</name>
<evidence type="ECO:0000256" key="1">
    <source>
        <dbReference type="SAM" id="MobiDB-lite"/>
    </source>
</evidence>
<dbReference type="InParanoid" id="S8DRF0"/>
<dbReference type="Pfam" id="PF20411">
    <property type="entry name" value="DUF6697"/>
    <property type="match status" value="1"/>
</dbReference>
<dbReference type="STRING" id="743788.S8DRF0"/>
<gene>
    <name evidence="3" type="ORF">FOMPIDRAFT_1131588</name>
</gene>
<dbReference type="InterPro" id="IPR046520">
    <property type="entry name" value="DUF6697"/>
</dbReference>
<proteinExistence type="predicted"/>
<protein>
    <recommendedName>
        <fullName evidence="2">DUF6697 domain-containing protein</fullName>
    </recommendedName>
</protein>
<keyword evidence="4" id="KW-1185">Reference proteome</keyword>